<comment type="caution">
    <text evidence="9">The sequence shown here is derived from an EMBL/GenBank/DDBJ whole genome shotgun (WGS) entry which is preliminary data.</text>
</comment>
<dbReference type="Proteomes" id="UP000279259">
    <property type="component" value="Unassembled WGS sequence"/>
</dbReference>
<keyword evidence="4 8" id="KW-1133">Transmembrane helix</keyword>
<dbReference type="GO" id="GO:0005783">
    <property type="term" value="C:endoplasmic reticulum"/>
    <property type="evidence" value="ECO:0007669"/>
    <property type="project" value="TreeGrafter"/>
</dbReference>
<sequence>MAIFNRKSKDKAPDADGPTQKEKVKFSKRPANTAFKQQRLKAWQPILTPKAVLPTLFIIGLIFAPIGALIVWGSGKVTTITLDYTNCDTDAPTDGSFKAMPSGGYGYDLTAGSGGAAVTPPTWTFSNVSSRPVGQQAMCEIQFNVPYDLVTKTIAVMSRALTVASSRAIIDRPAIANQSPRPMASQSTPAASSPIVFSMNQTYNFTEQGIAWSGVAKNYAATPGYSSPTDVVPPPNWALAYPNGYTNQTGFPNLNTNEHFQVWMRVAALPTFRKLWARNDQEVMARGTYRVVAYMIFWHQIHRHLDRVVGGGETAIPRMGVHCRGGPVCGSRSRRAGEAPRQAQKARRHEPRSEL</sequence>
<proteinExistence type="inferred from homology"/>
<name>A0A427YIJ4_9TREE</name>
<organism evidence="9 10">
    <name type="scientific">Saitozyma podzolica</name>
    <dbReference type="NCBI Taxonomy" id="1890683"/>
    <lineage>
        <taxon>Eukaryota</taxon>
        <taxon>Fungi</taxon>
        <taxon>Dikarya</taxon>
        <taxon>Basidiomycota</taxon>
        <taxon>Agaricomycotina</taxon>
        <taxon>Tremellomycetes</taxon>
        <taxon>Tremellales</taxon>
        <taxon>Trimorphomycetaceae</taxon>
        <taxon>Saitozyma</taxon>
    </lineage>
</organism>
<dbReference type="OrthoDB" id="340608at2759"/>
<feature type="region of interest" description="Disordered" evidence="7">
    <location>
        <begin position="1"/>
        <end position="28"/>
    </location>
</feature>
<dbReference type="InterPro" id="IPR005045">
    <property type="entry name" value="CDC50/LEM3_fam"/>
</dbReference>
<evidence type="ECO:0000313" key="9">
    <source>
        <dbReference type="EMBL" id="RSH90908.1"/>
    </source>
</evidence>
<feature type="region of interest" description="Disordered" evidence="7">
    <location>
        <begin position="327"/>
        <end position="355"/>
    </location>
</feature>
<reference evidence="9 10" key="1">
    <citation type="submission" date="2018-11" db="EMBL/GenBank/DDBJ databases">
        <title>Genome sequence of Saitozyma podzolica DSM 27192.</title>
        <authorList>
            <person name="Aliyu H."/>
            <person name="Gorte O."/>
            <person name="Ochsenreither K."/>
        </authorList>
    </citation>
    <scope>NUCLEOTIDE SEQUENCE [LARGE SCALE GENOMIC DNA]</scope>
    <source>
        <strain evidence="9 10">DSM 27192</strain>
    </source>
</reference>
<dbReference type="PANTHER" id="PTHR10926">
    <property type="entry name" value="CELL CYCLE CONTROL PROTEIN 50"/>
    <property type="match status" value="1"/>
</dbReference>
<dbReference type="GO" id="GO:0045332">
    <property type="term" value="P:phospholipid translocation"/>
    <property type="evidence" value="ECO:0007669"/>
    <property type="project" value="UniProtKB-UniRule"/>
</dbReference>
<evidence type="ECO:0000256" key="4">
    <source>
        <dbReference type="ARBA" id="ARBA00022989"/>
    </source>
</evidence>
<dbReference type="GO" id="GO:0005886">
    <property type="term" value="C:plasma membrane"/>
    <property type="evidence" value="ECO:0007669"/>
    <property type="project" value="TreeGrafter"/>
</dbReference>
<dbReference type="STRING" id="1890683.A0A427YIJ4"/>
<accession>A0A427YIJ4</accession>
<dbReference type="PANTHER" id="PTHR10926:SF0">
    <property type="entry name" value="CDC50, ISOFORM A"/>
    <property type="match status" value="1"/>
</dbReference>
<dbReference type="AlphaFoldDB" id="A0A427YIJ4"/>
<feature type="compositionally biased region" description="Basic residues" evidence="7">
    <location>
        <begin position="344"/>
        <end position="355"/>
    </location>
</feature>
<feature type="compositionally biased region" description="Basic and acidic residues" evidence="7">
    <location>
        <begin position="10"/>
        <end position="25"/>
    </location>
</feature>
<dbReference type="Pfam" id="PF03381">
    <property type="entry name" value="CDC50"/>
    <property type="match status" value="1"/>
</dbReference>
<evidence type="ECO:0000313" key="10">
    <source>
        <dbReference type="Proteomes" id="UP000279259"/>
    </source>
</evidence>
<evidence type="ECO:0000256" key="1">
    <source>
        <dbReference type="ARBA" id="ARBA00004141"/>
    </source>
</evidence>
<evidence type="ECO:0000256" key="3">
    <source>
        <dbReference type="ARBA" id="ARBA00022692"/>
    </source>
</evidence>
<comment type="similarity">
    <text evidence="2 6">Belongs to the CDC50/LEM3 family.</text>
</comment>
<evidence type="ECO:0000256" key="8">
    <source>
        <dbReference type="SAM" id="Phobius"/>
    </source>
</evidence>
<dbReference type="PIRSF" id="PIRSF015840">
    <property type="entry name" value="DUF284_TM_euk"/>
    <property type="match status" value="1"/>
</dbReference>
<comment type="subcellular location">
    <subcellularLocation>
        <location evidence="1">Membrane</location>
        <topology evidence="1">Multi-pass membrane protein</topology>
    </subcellularLocation>
</comment>
<feature type="transmembrane region" description="Helical" evidence="8">
    <location>
        <begin position="51"/>
        <end position="72"/>
    </location>
</feature>
<evidence type="ECO:0000256" key="2">
    <source>
        <dbReference type="ARBA" id="ARBA00009457"/>
    </source>
</evidence>
<evidence type="ECO:0000256" key="5">
    <source>
        <dbReference type="ARBA" id="ARBA00023136"/>
    </source>
</evidence>
<keyword evidence="3 8" id="KW-0812">Transmembrane</keyword>
<evidence type="ECO:0000256" key="6">
    <source>
        <dbReference type="PIRNR" id="PIRNR015840"/>
    </source>
</evidence>
<keyword evidence="5 6" id="KW-0472">Membrane</keyword>
<dbReference type="GO" id="GO:0005794">
    <property type="term" value="C:Golgi apparatus"/>
    <property type="evidence" value="ECO:0007669"/>
    <property type="project" value="TreeGrafter"/>
</dbReference>
<keyword evidence="10" id="KW-1185">Reference proteome</keyword>
<protein>
    <submittedName>
        <fullName evidence="9">Uncharacterized protein</fullName>
    </submittedName>
</protein>
<evidence type="ECO:0000256" key="7">
    <source>
        <dbReference type="SAM" id="MobiDB-lite"/>
    </source>
</evidence>
<dbReference type="EMBL" id="RSCD01000009">
    <property type="protein sequence ID" value="RSH90908.1"/>
    <property type="molecule type" value="Genomic_DNA"/>
</dbReference>
<gene>
    <name evidence="9" type="ORF">EHS25_010084</name>
</gene>